<dbReference type="AlphaFoldDB" id="A0AAW0C9R8"/>
<accession>A0AAW0C9R8</accession>
<reference evidence="2 4" key="1">
    <citation type="journal article" date="2024" name="J Genomics">
        <title>Draft genome sequencing and assembly of Favolaschia claudopus CIRM-BRFM 2984 isolated from oak limbs.</title>
        <authorList>
            <person name="Navarro D."/>
            <person name="Drula E."/>
            <person name="Chaduli D."/>
            <person name="Cazenave R."/>
            <person name="Ahrendt S."/>
            <person name="Wang J."/>
            <person name="Lipzen A."/>
            <person name="Daum C."/>
            <person name="Barry K."/>
            <person name="Grigoriev I.V."/>
            <person name="Favel A."/>
            <person name="Rosso M.N."/>
            <person name="Martin F."/>
        </authorList>
    </citation>
    <scope>NUCLEOTIDE SEQUENCE [LARGE SCALE GENOMIC DNA]</scope>
    <source>
        <strain evidence="2 4">CIRM-BRFM 2984</strain>
    </source>
</reference>
<proteinExistence type="predicted"/>
<gene>
    <name evidence="2" type="ORF">R3P38DRAFT_2914006</name>
    <name evidence="3" type="ORF">R3P38DRAFT_2914009</name>
</gene>
<name>A0AAW0C9R8_9AGAR</name>
<evidence type="ECO:0000313" key="2">
    <source>
        <dbReference type="EMBL" id="KAK7034430.1"/>
    </source>
</evidence>
<dbReference type="Proteomes" id="UP001362999">
    <property type="component" value="Unassembled WGS sequence"/>
</dbReference>
<organism evidence="2 4">
    <name type="scientific">Favolaschia claudopus</name>
    <dbReference type="NCBI Taxonomy" id="2862362"/>
    <lineage>
        <taxon>Eukaryota</taxon>
        <taxon>Fungi</taxon>
        <taxon>Dikarya</taxon>
        <taxon>Basidiomycota</taxon>
        <taxon>Agaricomycotina</taxon>
        <taxon>Agaricomycetes</taxon>
        <taxon>Agaricomycetidae</taxon>
        <taxon>Agaricales</taxon>
        <taxon>Marasmiineae</taxon>
        <taxon>Mycenaceae</taxon>
        <taxon>Favolaschia</taxon>
    </lineage>
</organism>
<dbReference type="EMBL" id="JAWWNJ010000021">
    <property type="protein sequence ID" value="KAK7034430.1"/>
    <property type="molecule type" value="Genomic_DNA"/>
</dbReference>
<evidence type="ECO:0000256" key="1">
    <source>
        <dbReference type="SAM" id="MobiDB-lite"/>
    </source>
</evidence>
<sequence length="63" mass="6841">MSGKKILQSEDGLPGWITVSCATIQNSAGSVSMTLNSTVRMPPRTRKVSPLRTDRYASGMLRT</sequence>
<evidence type="ECO:0000313" key="4">
    <source>
        <dbReference type="Proteomes" id="UP001362999"/>
    </source>
</evidence>
<feature type="region of interest" description="Disordered" evidence="1">
    <location>
        <begin position="42"/>
        <end position="63"/>
    </location>
</feature>
<keyword evidence="4" id="KW-1185">Reference proteome</keyword>
<comment type="caution">
    <text evidence="2">The sequence shown here is derived from an EMBL/GenBank/DDBJ whole genome shotgun (WGS) entry which is preliminary data.</text>
</comment>
<dbReference type="EMBL" id="JAWWNJ010000021">
    <property type="protein sequence ID" value="KAK7034433.1"/>
    <property type="molecule type" value="Genomic_DNA"/>
</dbReference>
<protein>
    <submittedName>
        <fullName evidence="2">Uncharacterized protein</fullName>
    </submittedName>
</protein>
<evidence type="ECO:0000313" key="3">
    <source>
        <dbReference type="EMBL" id="KAK7034433.1"/>
    </source>
</evidence>